<dbReference type="Pfam" id="PF00132">
    <property type="entry name" value="Hexapep"/>
    <property type="match status" value="1"/>
</dbReference>
<evidence type="ECO:0000256" key="1">
    <source>
        <dbReference type="ARBA" id="ARBA00022679"/>
    </source>
</evidence>
<dbReference type="RefSeq" id="WP_183882295.1">
    <property type="nucleotide sequence ID" value="NZ_JACHCE010000003.1"/>
</dbReference>
<dbReference type="PROSITE" id="PS00101">
    <property type="entry name" value="HEXAPEP_TRANSFERASES"/>
    <property type="match status" value="1"/>
</dbReference>
<dbReference type="InterPro" id="IPR001451">
    <property type="entry name" value="Hexapep"/>
</dbReference>
<sequence length="167" mass="18346">MIEIRLLSTIASFIVKQHEKRIERIRRQYLSSFGLDGNNITPAVQIINIHNVSVGEGSYMNGGHLHAGKVSRIIIGKWCAIGYNVSIKSKTHNKEKPTGPLSEIGEELEKDIIIGDHAWIGDNVFIREGITIGNHVTIGANSVVTKDVPDNCVFAGVPAKLIKKNKL</sequence>
<keyword evidence="1 4" id="KW-0808">Transferase</keyword>
<dbReference type="Proteomes" id="UP000537204">
    <property type="component" value="Unassembled WGS sequence"/>
</dbReference>
<dbReference type="GO" id="GO:0008925">
    <property type="term" value="F:maltose O-acetyltransferase activity"/>
    <property type="evidence" value="ECO:0007669"/>
    <property type="project" value="UniProtKB-EC"/>
</dbReference>
<proteinExistence type="predicted"/>
<dbReference type="InterPro" id="IPR018357">
    <property type="entry name" value="Hexapep_transf_CS"/>
</dbReference>
<evidence type="ECO:0000256" key="3">
    <source>
        <dbReference type="ARBA" id="ARBA00023315"/>
    </source>
</evidence>
<dbReference type="InterPro" id="IPR051159">
    <property type="entry name" value="Hexapeptide_acetyltransf"/>
</dbReference>
<comment type="caution">
    <text evidence="4">The sequence shown here is derived from an EMBL/GenBank/DDBJ whole genome shotgun (WGS) entry which is preliminary data.</text>
</comment>
<dbReference type="EMBL" id="JACHCE010000003">
    <property type="protein sequence ID" value="MBB5636598.1"/>
    <property type="molecule type" value="Genomic_DNA"/>
</dbReference>
<evidence type="ECO:0000313" key="5">
    <source>
        <dbReference type="Proteomes" id="UP000537204"/>
    </source>
</evidence>
<dbReference type="Gene3D" id="2.160.10.10">
    <property type="entry name" value="Hexapeptide repeat proteins"/>
    <property type="match status" value="1"/>
</dbReference>
<dbReference type="CDD" id="cd04647">
    <property type="entry name" value="LbH_MAT_like"/>
    <property type="match status" value="1"/>
</dbReference>
<evidence type="ECO:0000313" key="4">
    <source>
        <dbReference type="EMBL" id="MBB5636598.1"/>
    </source>
</evidence>
<dbReference type="PANTHER" id="PTHR23416">
    <property type="entry name" value="SIALIC ACID SYNTHASE-RELATED"/>
    <property type="match status" value="1"/>
</dbReference>
<gene>
    <name evidence="4" type="ORF">HDE68_002499</name>
</gene>
<dbReference type="AlphaFoldDB" id="A0A7W8ZMI6"/>
<name>A0A7W8ZMI6_9SPHI</name>
<protein>
    <submittedName>
        <fullName evidence="4">Maltose O-acetyltransferase</fullName>
        <ecNumber evidence="4">2.3.1.79</ecNumber>
    </submittedName>
</protein>
<keyword evidence="3 4" id="KW-0012">Acyltransferase</keyword>
<reference evidence="4 5" key="1">
    <citation type="submission" date="2020-08" db="EMBL/GenBank/DDBJ databases">
        <title>Genomic Encyclopedia of Type Strains, Phase IV (KMG-V): Genome sequencing to study the core and pangenomes of soil and plant-associated prokaryotes.</title>
        <authorList>
            <person name="Whitman W."/>
        </authorList>
    </citation>
    <scope>NUCLEOTIDE SEQUENCE [LARGE SCALE GENOMIC DNA]</scope>
    <source>
        <strain evidence="4 5">S3M1</strain>
    </source>
</reference>
<dbReference type="SUPFAM" id="SSF51161">
    <property type="entry name" value="Trimeric LpxA-like enzymes"/>
    <property type="match status" value="1"/>
</dbReference>
<dbReference type="EC" id="2.3.1.79" evidence="4"/>
<dbReference type="InterPro" id="IPR011004">
    <property type="entry name" value="Trimer_LpxA-like_sf"/>
</dbReference>
<accession>A0A7W8ZMI6</accession>
<keyword evidence="2" id="KW-0677">Repeat</keyword>
<organism evidence="4 5">
    <name type="scientific">Pedobacter cryoconitis</name>
    <dbReference type="NCBI Taxonomy" id="188932"/>
    <lineage>
        <taxon>Bacteria</taxon>
        <taxon>Pseudomonadati</taxon>
        <taxon>Bacteroidota</taxon>
        <taxon>Sphingobacteriia</taxon>
        <taxon>Sphingobacteriales</taxon>
        <taxon>Sphingobacteriaceae</taxon>
        <taxon>Pedobacter</taxon>
    </lineage>
</organism>
<evidence type="ECO:0000256" key="2">
    <source>
        <dbReference type="ARBA" id="ARBA00022737"/>
    </source>
</evidence>